<dbReference type="SUPFAM" id="SSF46767">
    <property type="entry name" value="Methylated DNA-protein cysteine methyltransferase, C-terminal domain"/>
    <property type="match status" value="1"/>
</dbReference>
<dbReference type="OrthoDB" id="1907495at2759"/>
<dbReference type="CDD" id="cd06445">
    <property type="entry name" value="ATase"/>
    <property type="match status" value="1"/>
</dbReference>
<dbReference type="Proteomes" id="UP001152803">
    <property type="component" value="Unassembled WGS sequence"/>
</dbReference>
<keyword evidence="12" id="KW-0227">DNA damage</keyword>
<comment type="function">
    <text evidence="3">Involved in the cellular defense against the biological effects of O6-methylguanine (O6-MeG) and O4-methylthymine (O4-MeT) in DNA. Repairs the methylated nucleobase in DNA by stoichiometrically transferring the methyl group to a cysteine residue in the enzyme. This is a suicide reaction: the enzyme is irreversibly inactivated.</text>
</comment>
<evidence type="ECO:0000313" key="23">
    <source>
        <dbReference type="Proteomes" id="UP001152803"/>
    </source>
</evidence>
<evidence type="ECO:0000256" key="7">
    <source>
        <dbReference type="ARBA" id="ARBA00015377"/>
    </source>
</evidence>
<dbReference type="Pfam" id="PF02870">
    <property type="entry name" value="Methyltransf_1N"/>
    <property type="match status" value="1"/>
</dbReference>
<evidence type="ECO:0000256" key="16">
    <source>
        <dbReference type="ARBA" id="ARBA00023242"/>
    </source>
</evidence>
<dbReference type="InterPro" id="IPR001497">
    <property type="entry name" value="MethylDNA_cys_MeTrfase_AS"/>
</dbReference>
<evidence type="ECO:0000256" key="14">
    <source>
        <dbReference type="ARBA" id="ARBA00023125"/>
    </source>
</evidence>
<keyword evidence="14" id="KW-0238">DNA-binding</keyword>
<reference evidence="22" key="1">
    <citation type="journal article" date="2023" name="Science">
        <title>Genome structures resolve the early diversification of teleost fishes.</title>
        <authorList>
            <person name="Parey E."/>
            <person name="Louis A."/>
            <person name="Montfort J."/>
            <person name="Bouchez O."/>
            <person name="Roques C."/>
            <person name="Iampietro C."/>
            <person name="Lluch J."/>
            <person name="Castinel A."/>
            <person name="Donnadieu C."/>
            <person name="Desvignes T."/>
            <person name="Floi Bucao C."/>
            <person name="Jouanno E."/>
            <person name="Wen M."/>
            <person name="Mejri S."/>
            <person name="Dirks R."/>
            <person name="Jansen H."/>
            <person name="Henkel C."/>
            <person name="Chen W.J."/>
            <person name="Zahm M."/>
            <person name="Cabau C."/>
            <person name="Klopp C."/>
            <person name="Thompson A.W."/>
            <person name="Robinson-Rechavi M."/>
            <person name="Braasch I."/>
            <person name="Lecointre G."/>
            <person name="Bobe J."/>
            <person name="Postlethwait J.H."/>
            <person name="Berthelot C."/>
            <person name="Roest Crollius H."/>
            <person name="Guiguen Y."/>
        </authorList>
    </citation>
    <scope>NUCLEOTIDE SEQUENCE</scope>
    <source>
        <strain evidence="22">Concon-B</strain>
    </source>
</reference>
<protein>
    <recommendedName>
        <fullName evidence="7">Methylated-DNA--protein-cysteine methyltransferase</fullName>
        <ecNumber evidence="6">2.1.1.63</ecNumber>
    </recommendedName>
    <alternativeName>
        <fullName evidence="17">6-O-methylguanine-DNA methyltransferase</fullName>
    </alternativeName>
    <alternativeName>
        <fullName evidence="18">O-6-methylguanine-DNA-alkyltransferase</fullName>
    </alternativeName>
</protein>
<keyword evidence="15" id="KW-0234">DNA repair</keyword>
<comment type="caution">
    <text evidence="22">The sequence shown here is derived from an EMBL/GenBank/DDBJ whole genome shotgun (WGS) entry which is preliminary data.</text>
</comment>
<evidence type="ECO:0000256" key="1">
    <source>
        <dbReference type="ARBA" id="ARBA00001286"/>
    </source>
</evidence>
<dbReference type="PROSITE" id="PS00374">
    <property type="entry name" value="MGMT"/>
    <property type="match status" value="1"/>
</dbReference>
<dbReference type="EMBL" id="JAFJMO010000018">
    <property type="protein sequence ID" value="KAJ8250364.1"/>
    <property type="molecule type" value="Genomic_DNA"/>
</dbReference>
<name>A0A9Q1CW53_CONCO</name>
<dbReference type="PANTHER" id="PTHR46460">
    <property type="entry name" value="METHYLATED-DNA--PROTEIN-CYSTEINE METHYLTRANSFERASE"/>
    <property type="match status" value="1"/>
</dbReference>
<comment type="subcellular location">
    <subcellularLocation>
        <location evidence="4">Nucleus</location>
    </subcellularLocation>
</comment>
<evidence type="ECO:0000256" key="2">
    <source>
        <dbReference type="ARBA" id="ARBA00001947"/>
    </source>
</evidence>
<dbReference type="NCBIfam" id="TIGR00589">
    <property type="entry name" value="ogt"/>
    <property type="match status" value="1"/>
</dbReference>
<organism evidence="22 23">
    <name type="scientific">Conger conger</name>
    <name type="common">Conger eel</name>
    <name type="synonym">Muraena conger</name>
    <dbReference type="NCBI Taxonomy" id="82655"/>
    <lineage>
        <taxon>Eukaryota</taxon>
        <taxon>Metazoa</taxon>
        <taxon>Chordata</taxon>
        <taxon>Craniata</taxon>
        <taxon>Vertebrata</taxon>
        <taxon>Euteleostomi</taxon>
        <taxon>Actinopterygii</taxon>
        <taxon>Neopterygii</taxon>
        <taxon>Teleostei</taxon>
        <taxon>Anguilliformes</taxon>
        <taxon>Congridae</taxon>
        <taxon>Conger</taxon>
    </lineage>
</organism>
<evidence type="ECO:0000256" key="5">
    <source>
        <dbReference type="ARBA" id="ARBA00008711"/>
    </source>
</evidence>
<dbReference type="GO" id="GO:0006281">
    <property type="term" value="P:DNA repair"/>
    <property type="evidence" value="ECO:0007669"/>
    <property type="project" value="UniProtKB-KW"/>
</dbReference>
<evidence type="ECO:0000256" key="18">
    <source>
        <dbReference type="ARBA" id="ARBA00031621"/>
    </source>
</evidence>
<evidence type="ECO:0000256" key="17">
    <source>
        <dbReference type="ARBA" id="ARBA00030795"/>
    </source>
</evidence>
<keyword evidence="23" id="KW-1185">Reference proteome</keyword>
<dbReference type="GO" id="GO:0003677">
    <property type="term" value="F:DNA binding"/>
    <property type="evidence" value="ECO:0007669"/>
    <property type="project" value="UniProtKB-KW"/>
</dbReference>
<keyword evidence="11" id="KW-0479">Metal-binding</keyword>
<dbReference type="GO" id="GO:0046872">
    <property type="term" value="F:metal ion binding"/>
    <property type="evidence" value="ECO:0007669"/>
    <property type="project" value="UniProtKB-KW"/>
</dbReference>
<dbReference type="InterPro" id="IPR036388">
    <property type="entry name" value="WH-like_DNA-bd_sf"/>
</dbReference>
<feature type="domain" description="Methylguanine DNA methyltransferase ribonuclease-like" evidence="21">
    <location>
        <begin position="18"/>
        <end position="92"/>
    </location>
</feature>
<dbReference type="GO" id="GO:0005654">
    <property type="term" value="C:nucleoplasm"/>
    <property type="evidence" value="ECO:0007669"/>
    <property type="project" value="TreeGrafter"/>
</dbReference>
<evidence type="ECO:0000259" key="21">
    <source>
        <dbReference type="Pfam" id="PF02870"/>
    </source>
</evidence>
<dbReference type="Pfam" id="PF01035">
    <property type="entry name" value="DNA_binding_1"/>
    <property type="match status" value="1"/>
</dbReference>
<comment type="cofactor">
    <cofactor evidence="2">
        <name>Zn(2+)</name>
        <dbReference type="ChEBI" id="CHEBI:29105"/>
    </cofactor>
</comment>
<dbReference type="AlphaFoldDB" id="A0A9Q1CW53"/>
<dbReference type="SUPFAM" id="SSF53155">
    <property type="entry name" value="Methylated DNA-protein cysteine methyltransferase domain"/>
    <property type="match status" value="1"/>
</dbReference>
<comment type="catalytic activity">
    <reaction evidence="1">
        <text>a 4-O-methyl-thymidine in DNA + L-cysteinyl-[protein] = a thymidine in DNA + S-methyl-L-cysteinyl-[protein]</text>
        <dbReference type="Rhea" id="RHEA:53428"/>
        <dbReference type="Rhea" id="RHEA-COMP:10131"/>
        <dbReference type="Rhea" id="RHEA-COMP:10132"/>
        <dbReference type="Rhea" id="RHEA-COMP:13555"/>
        <dbReference type="Rhea" id="RHEA-COMP:13556"/>
        <dbReference type="ChEBI" id="CHEBI:29950"/>
        <dbReference type="ChEBI" id="CHEBI:82612"/>
        <dbReference type="ChEBI" id="CHEBI:137386"/>
        <dbReference type="ChEBI" id="CHEBI:137387"/>
        <dbReference type="EC" id="2.1.1.63"/>
    </reaction>
</comment>
<keyword evidence="10" id="KW-0808">Transferase</keyword>
<evidence type="ECO:0000313" key="22">
    <source>
        <dbReference type="EMBL" id="KAJ8250364.1"/>
    </source>
</evidence>
<keyword evidence="16" id="KW-0539">Nucleus</keyword>
<dbReference type="InterPro" id="IPR036217">
    <property type="entry name" value="MethylDNA_cys_MeTrfase_DNAb"/>
</dbReference>
<comment type="similarity">
    <text evidence="5">Belongs to the MGMT family.</text>
</comment>
<evidence type="ECO:0000256" key="9">
    <source>
        <dbReference type="ARBA" id="ARBA00022603"/>
    </source>
</evidence>
<evidence type="ECO:0000256" key="15">
    <source>
        <dbReference type="ARBA" id="ARBA00023204"/>
    </source>
</evidence>
<dbReference type="PANTHER" id="PTHR46460:SF1">
    <property type="entry name" value="METHYLATED-DNA--PROTEIN-CYSTEINE METHYLTRANSFERASE"/>
    <property type="match status" value="1"/>
</dbReference>
<dbReference type="Gene3D" id="1.10.10.10">
    <property type="entry name" value="Winged helix-like DNA-binding domain superfamily/Winged helix DNA-binding domain"/>
    <property type="match status" value="1"/>
</dbReference>
<evidence type="ECO:0000256" key="8">
    <source>
        <dbReference type="ARBA" id="ARBA00022553"/>
    </source>
</evidence>
<dbReference type="FunFam" id="1.10.10.10:FF:000214">
    <property type="entry name" value="Methylated-DNA--protein-cysteine methyltransferase"/>
    <property type="match status" value="1"/>
</dbReference>
<keyword evidence="13" id="KW-0862">Zinc</keyword>
<evidence type="ECO:0000256" key="3">
    <source>
        <dbReference type="ARBA" id="ARBA00003317"/>
    </source>
</evidence>
<proteinExistence type="inferred from homology"/>
<dbReference type="FunFam" id="3.30.160.70:FF:000001">
    <property type="entry name" value="Methylated-DNA--protein-cysteine methyltransferase"/>
    <property type="match status" value="1"/>
</dbReference>
<dbReference type="InterPro" id="IPR036631">
    <property type="entry name" value="MGMT_N_sf"/>
</dbReference>
<accession>A0A9Q1CW53</accession>
<comment type="catalytic activity">
    <reaction evidence="19">
        <text>a 6-O-methyl-2'-deoxyguanosine in DNA + L-cysteinyl-[protein] = S-methyl-L-cysteinyl-[protein] + a 2'-deoxyguanosine in DNA</text>
        <dbReference type="Rhea" id="RHEA:24000"/>
        <dbReference type="Rhea" id="RHEA-COMP:10131"/>
        <dbReference type="Rhea" id="RHEA-COMP:10132"/>
        <dbReference type="Rhea" id="RHEA-COMP:11367"/>
        <dbReference type="Rhea" id="RHEA-COMP:11368"/>
        <dbReference type="ChEBI" id="CHEBI:29950"/>
        <dbReference type="ChEBI" id="CHEBI:82612"/>
        <dbReference type="ChEBI" id="CHEBI:85445"/>
        <dbReference type="ChEBI" id="CHEBI:85448"/>
        <dbReference type="EC" id="2.1.1.63"/>
    </reaction>
</comment>
<dbReference type="Gene3D" id="3.30.160.70">
    <property type="entry name" value="Methylated DNA-protein cysteine methyltransferase domain"/>
    <property type="match status" value="1"/>
</dbReference>
<feature type="domain" description="Methylated-DNA-[protein]-cysteine S-methyltransferase DNA binding" evidence="20">
    <location>
        <begin position="105"/>
        <end position="186"/>
    </location>
</feature>
<evidence type="ECO:0000256" key="19">
    <source>
        <dbReference type="ARBA" id="ARBA00049348"/>
    </source>
</evidence>
<evidence type="ECO:0000256" key="12">
    <source>
        <dbReference type="ARBA" id="ARBA00022763"/>
    </source>
</evidence>
<keyword evidence="9" id="KW-0489">Methyltransferase</keyword>
<dbReference type="GO" id="GO:0032259">
    <property type="term" value="P:methylation"/>
    <property type="evidence" value="ECO:0007669"/>
    <property type="project" value="UniProtKB-KW"/>
</dbReference>
<gene>
    <name evidence="22" type="ORF">COCON_G00222860</name>
</gene>
<evidence type="ECO:0000256" key="6">
    <source>
        <dbReference type="ARBA" id="ARBA00011918"/>
    </source>
</evidence>
<dbReference type="GO" id="GO:0003908">
    <property type="term" value="F:methylated-DNA-[protein]-cysteine S-methyltransferase activity"/>
    <property type="evidence" value="ECO:0007669"/>
    <property type="project" value="UniProtKB-EC"/>
</dbReference>
<evidence type="ECO:0000256" key="11">
    <source>
        <dbReference type="ARBA" id="ARBA00022723"/>
    </source>
</evidence>
<evidence type="ECO:0000259" key="20">
    <source>
        <dbReference type="Pfam" id="PF01035"/>
    </source>
</evidence>
<evidence type="ECO:0000256" key="10">
    <source>
        <dbReference type="ARBA" id="ARBA00022679"/>
    </source>
</evidence>
<dbReference type="InterPro" id="IPR008332">
    <property type="entry name" value="MethylG_MeTrfase_N"/>
</dbReference>
<dbReference type="EC" id="2.1.1.63" evidence="6"/>
<dbReference type="InterPro" id="IPR014048">
    <property type="entry name" value="MethylDNA_cys_MeTrfase_DNA-bd"/>
</dbReference>
<evidence type="ECO:0000256" key="13">
    <source>
        <dbReference type="ARBA" id="ARBA00022833"/>
    </source>
</evidence>
<evidence type="ECO:0000256" key="4">
    <source>
        <dbReference type="ARBA" id="ARBA00004123"/>
    </source>
</evidence>
<sequence length="204" mass="22099">MESGLGQKAGECGLTAVTLQSPLGRIRVAGCEDGVHHIQILTEGAPAERTAEAPLACVVCEGHEEMTTPVREAADWLLAYFNDPQTMDKYPLPAFHHPLLQEVTFTSRVLQTLVREVKVGETVSYKRLAEMAGNSKAVRAVGGAMRRNPVPLLIPCHRVISSSGESGSYMGGKGNHLKEWLLTHERLLSKSGPRPLPLAPSSDR</sequence>
<keyword evidence="8" id="KW-0597">Phosphoprotein</keyword>